<evidence type="ECO:0000256" key="1">
    <source>
        <dbReference type="SAM" id="MobiDB-lite"/>
    </source>
</evidence>
<protein>
    <submittedName>
        <fullName evidence="2">Uncharacterized protein</fullName>
    </submittedName>
</protein>
<dbReference type="Proteomes" id="UP001365128">
    <property type="component" value="Unassembled WGS sequence"/>
</dbReference>
<organism evidence="2 3">
    <name type="scientific">Phyllosticta citricarpa</name>
    <dbReference type="NCBI Taxonomy" id="55181"/>
    <lineage>
        <taxon>Eukaryota</taxon>
        <taxon>Fungi</taxon>
        <taxon>Dikarya</taxon>
        <taxon>Ascomycota</taxon>
        <taxon>Pezizomycotina</taxon>
        <taxon>Dothideomycetes</taxon>
        <taxon>Dothideomycetes incertae sedis</taxon>
        <taxon>Botryosphaeriales</taxon>
        <taxon>Phyllostictaceae</taxon>
        <taxon>Phyllosticta</taxon>
    </lineage>
</organism>
<accession>A0ABR1M716</accession>
<feature type="region of interest" description="Disordered" evidence="1">
    <location>
        <begin position="93"/>
        <end position="113"/>
    </location>
</feature>
<comment type="caution">
    <text evidence="2">The sequence shown here is derived from an EMBL/GenBank/DDBJ whole genome shotgun (WGS) entry which is preliminary data.</text>
</comment>
<proteinExistence type="predicted"/>
<reference evidence="2 3" key="1">
    <citation type="submission" date="2024-04" db="EMBL/GenBank/DDBJ databases">
        <title>Phyllosticta paracitricarpa is synonymous to the EU quarantine fungus P. citricarpa based on phylogenomic analyses.</title>
        <authorList>
            <consortium name="Lawrence Berkeley National Laboratory"/>
            <person name="Van Ingen-Buijs V.A."/>
            <person name="Van Westerhoven A.C."/>
            <person name="Haridas S."/>
            <person name="Skiadas P."/>
            <person name="Martin F."/>
            <person name="Groenewald J.Z."/>
            <person name="Crous P.W."/>
            <person name="Seidl M.F."/>
        </authorList>
    </citation>
    <scope>NUCLEOTIDE SEQUENCE [LARGE SCALE GENOMIC DNA]</scope>
    <source>
        <strain evidence="2 3">CBS 122670</strain>
    </source>
</reference>
<feature type="compositionally biased region" description="Polar residues" evidence="1">
    <location>
        <begin position="93"/>
        <end position="102"/>
    </location>
</feature>
<dbReference type="EMBL" id="JBBPDW010000020">
    <property type="protein sequence ID" value="KAK7543507.1"/>
    <property type="molecule type" value="Genomic_DNA"/>
</dbReference>
<gene>
    <name evidence="2" type="ORF">IWX46DRAFT_581776</name>
</gene>
<name>A0ABR1M716_9PEZI</name>
<evidence type="ECO:0000313" key="2">
    <source>
        <dbReference type="EMBL" id="KAK7543507.1"/>
    </source>
</evidence>
<evidence type="ECO:0000313" key="3">
    <source>
        <dbReference type="Proteomes" id="UP001365128"/>
    </source>
</evidence>
<feature type="region of interest" description="Disordered" evidence="1">
    <location>
        <begin position="307"/>
        <end position="343"/>
    </location>
</feature>
<sequence length="374" mass="36773">MVANDNGAQSPLFASPANASYCSSLGTPYPPISPAPAIIPSFPDGSCAPNMSPGNMTLLYRLPHPLSAVLPLLPSFSGSVPATAGELNVASTSVSLNGSDSAPGTARRYTGDGGDAEGNYFVDTLTEWQGPRHGDAGANQAPLVVIYSVAPMSLNVSALVSATSPASSLTGLDASGNPSSSSSTGGGGGGGGGIGAAAIAAAGGASAVSALLANADTSARPDPYRPFPDEPVIGVYAGAHALVIAPDCQSAHNSLWNYTVQFCATNAPTAARWFRERSLRGVRSIGEKLGGDGGDAAVLDEKMGTGCEASRTTATGAGSEGASGSGSNTSVAIPGPTGRETGAASNKAYSARMSMGAAVTLAVAGSIAFAAMMV</sequence>
<keyword evidence="3" id="KW-1185">Reference proteome</keyword>